<dbReference type="Proteomes" id="UP000198908">
    <property type="component" value="Unassembled WGS sequence"/>
</dbReference>
<keyword evidence="2" id="KW-0472">Membrane</keyword>
<evidence type="ECO:0000313" key="4">
    <source>
        <dbReference type="Proteomes" id="UP000198908"/>
    </source>
</evidence>
<feature type="transmembrane region" description="Helical" evidence="2">
    <location>
        <begin position="32"/>
        <end position="54"/>
    </location>
</feature>
<proteinExistence type="predicted"/>
<name>A0A1G6ZC81_9BURK</name>
<keyword evidence="4" id="KW-1185">Reference proteome</keyword>
<accession>A0A1G6ZC81</accession>
<keyword evidence="2" id="KW-0812">Transmembrane</keyword>
<protein>
    <submittedName>
        <fullName evidence="3">Uncharacterized protein</fullName>
    </submittedName>
</protein>
<sequence>MLQTGALFVILSVGIRPYVSYARPARRPIMNFVFKAGVAAATAAALFATFNLAFAQNSPGVPGGILSDQFKFNEHPQMQFAASAPSGKYQHGKPTAARKRGDMGDPNGCNLQCPQGN</sequence>
<keyword evidence="2" id="KW-1133">Transmembrane helix</keyword>
<dbReference type="STRING" id="416944.SAMN05421548_13030"/>
<gene>
    <name evidence="3" type="ORF">SAMN05421548_13030</name>
</gene>
<dbReference type="AlphaFoldDB" id="A0A1G6ZC81"/>
<reference evidence="4" key="1">
    <citation type="submission" date="2016-09" db="EMBL/GenBank/DDBJ databases">
        <authorList>
            <person name="Varghese N."/>
            <person name="Submissions S."/>
        </authorList>
    </citation>
    <scope>NUCLEOTIDE SEQUENCE [LARGE SCALE GENOMIC DNA]</scope>
    <source>
        <strain evidence="4">TNe-862</strain>
    </source>
</reference>
<evidence type="ECO:0000256" key="1">
    <source>
        <dbReference type="SAM" id="MobiDB-lite"/>
    </source>
</evidence>
<evidence type="ECO:0000313" key="3">
    <source>
        <dbReference type="EMBL" id="SDE00324.1"/>
    </source>
</evidence>
<evidence type="ECO:0000256" key="2">
    <source>
        <dbReference type="SAM" id="Phobius"/>
    </source>
</evidence>
<organism evidence="3 4">
    <name type="scientific">Paraburkholderia lycopersici</name>
    <dbReference type="NCBI Taxonomy" id="416944"/>
    <lineage>
        <taxon>Bacteria</taxon>
        <taxon>Pseudomonadati</taxon>
        <taxon>Pseudomonadota</taxon>
        <taxon>Betaproteobacteria</taxon>
        <taxon>Burkholderiales</taxon>
        <taxon>Burkholderiaceae</taxon>
        <taxon>Paraburkholderia</taxon>
    </lineage>
</organism>
<dbReference type="EMBL" id="FMYQ01000030">
    <property type="protein sequence ID" value="SDE00324.1"/>
    <property type="molecule type" value="Genomic_DNA"/>
</dbReference>
<feature type="region of interest" description="Disordered" evidence="1">
    <location>
        <begin position="82"/>
        <end position="117"/>
    </location>
</feature>